<comment type="cofactor">
    <cofactor evidence="1 5">
        <name>FAD</name>
        <dbReference type="ChEBI" id="CHEBI:57692"/>
    </cofactor>
</comment>
<evidence type="ECO:0000256" key="5">
    <source>
        <dbReference type="RuleBase" id="RU362125"/>
    </source>
</evidence>
<dbReference type="InterPro" id="IPR037069">
    <property type="entry name" value="AcylCoA_DH/ox_N_sf"/>
</dbReference>
<keyword evidence="3 5" id="KW-0285">Flavoprotein</keyword>
<dbReference type="InterPro" id="IPR013786">
    <property type="entry name" value="AcylCoA_DH/ox_N"/>
</dbReference>
<keyword evidence="5 9" id="KW-0560">Oxidoreductase</keyword>
<dbReference type="Pfam" id="PF02771">
    <property type="entry name" value="Acyl-CoA_dh_N"/>
    <property type="match status" value="1"/>
</dbReference>
<evidence type="ECO:0000256" key="1">
    <source>
        <dbReference type="ARBA" id="ARBA00001974"/>
    </source>
</evidence>
<dbReference type="SUPFAM" id="SSF56645">
    <property type="entry name" value="Acyl-CoA dehydrogenase NM domain-like"/>
    <property type="match status" value="1"/>
</dbReference>
<dbReference type="PANTHER" id="PTHR43884">
    <property type="entry name" value="ACYL-COA DEHYDROGENASE"/>
    <property type="match status" value="1"/>
</dbReference>
<evidence type="ECO:0000256" key="4">
    <source>
        <dbReference type="ARBA" id="ARBA00022827"/>
    </source>
</evidence>
<evidence type="ECO:0000259" key="7">
    <source>
        <dbReference type="Pfam" id="PF02770"/>
    </source>
</evidence>
<dbReference type="GO" id="GO:0070991">
    <property type="term" value="F:medium-chain fatty acyl-CoA dehydrogenase activity"/>
    <property type="evidence" value="ECO:0007669"/>
    <property type="project" value="UniProtKB-EC"/>
</dbReference>
<dbReference type="Pfam" id="PF02770">
    <property type="entry name" value="Acyl-CoA_dh_M"/>
    <property type="match status" value="1"/>
</dbReference>
<evidence type="ECO:0000313" key="9">
    <source>
        <dbReference type="EMBL" id="NYH44292.1"/>
    </source>
</evidence>
<dbReference type="InterPro" id="IPR009100">
    <property type="entry name" value="AcylCoA_DH/oxidase_NM_dom_sf"/>
</dbReference>
<keyword evidence="4 5" id="KW-0274">FAD</keyword>
<dbReference type="Pfam" id="PF00441">
    <property type="entry name" value="Acyl-CoA_dh_1"/>
    <property type="match status" value="1"/>
</dbReference>
<dbReference type="EC" id="1.3.8.7" evidence="9"/>
<dbReference type="RefSeq" id="WP_179781630.1">
    <property type="nucleotide sequence ID" value="NZ_JACCHK010000001.1"/>
</dbReference>
<dbReference type="Gene3D" id="2.40.110.10">
    <property type="entry name" value="Butyryl-CoA Dehydrogenase, subunit A, domain 2"/>
    <property type="match status" value="1"/>
</dbReference>
<evidence type="ECO:0000313" key="10">
    <source>
        <dbReference type="Proteomes" id="UP000523545"/>
    </source>
</evidence>
<dbReference type="EMBL" id="JACCHK010000001">
    <property type="protein sequence ID" value="NYH44292.1"/>
    <property type="molecule type" value="Genomic_DNA"/>
</dbReference>
<protein>
    <submittedName>
        <fullName evidence="9">Acyl-CoA dehydrogenase</fullName>
        <ecNumber evidence="9">1.3.8.7</ecNumber>
    </submittedName>
</protein>
<dbReference type="Gene3D" id="1.10.540.10">
    <property type="entry name" value="Acyl-CoA dehydrogenase/oxidase, N-terminal domain"/>
    <property type="match status" value="1"/>
</dbReference>
<feature type="domain" description="Acyl-CoA oxidase/dehydrogenase middle" evidence="7">
    <location>
        <begin position="126"/>
        <end position="223"/>
    </location>
</feature>
<evidence type="ECO:0000259" key="8">
    <source>
        <dbReference type="Pfam" id="PF02771"/>
    </source>
</evidence>
<dbReference type="InterPro" id="IPR046373">
    <property type="entry name" value="Acyl-CoA_Oxase/DH_mid-dom_sf"/>
</dbReference>
<dbReference type="PROSITE" id="PS00073">
    <property type="entry name" value="ACYL_COA_DH_2"/>
    <property type="match status" value="1"/>
</dbReference>
<gene>
    <name evidence="9" type="ORF">HNR22_004019</name>
</gene>
<dbReference type="Gene3D" id="1.20.140.10">
    <property type="entry name" value="Butyryl-CoA Dehydrogenase, subunit A, domain 3"/>
    <property type="match status" value="1"/>
</dbReference>
<dbReference type="FunFam" id="1.20.140.10:FF:000004">
    <property type="entry name" value="Acyl-CoA dehydrogenase FadE25"/>
    <property type="match status" value="1"/>
</dbReference>
<dbReference type="PANTHER" id="PTHR43884:SF12">
    <property type="entry name" value="ISOVALERYL-COA DEHYDROGENASE, MITOCHONDRIAL-RELATED"/>
    <property type="match status" value="1"/>
</dbReference>
<keyword evidence="10" id="KW-1185">Reference proteome</keyword>
<dbReference type="AlphaFoldDB" id="A0A7Z0BGE0"/>
<feature type="domain" description="Acyl-CoA dehydrogenase/oxidase N-terminal" evidence="8">
    <location>
        <begin position="9"/>
        <end position="115"/>
    </location>
</feature>
<organism evidence="9 10">
    <name type="scientific">Micromonospora jinlongensis</name>
    <dbReference type="NCBI Taxonomy" id="1287877"/>
    <lineage>
        <taxon>Bacteria</taxon>
        <taxon>Bacillati</taxon>
        <taxon>Actinomycetota</taxon>
        <taxon>Actinomycetes</taxon>
        <taxon>Micromonosporales</taxon>
        <taxon>Micromonosporaceae</taxon>
        <taxon>Micromonospora</taxon>
    </lineage>
</organism>
<evidence type="ECO:0000259" key="6">
    <source>
        <dbReference type="Pfam" id="PF00441"/>
    </source>
</evidence>
<dbReference type="GO" id="GO:0050660">
    <property type="term" value="F:flavin adenine dinucleotide binding"/>
    <property type="evidence" value="ECO:0007669"/>
    <property type="project" value="InterPro"/>
</dbReference>
<dbReference type="SUPFAM" id="SSF47203">
    <property type="entry name" value="Acyl-CoA dehydrogenase C-terminal domain-like"/>
    <property type="match status" value="1"/>
</dbReference>
<feature type="domain" description="Acyl-CoA dehydrogenase/oxidase C-terminal" evidence="6">
    <location>
        <begin position="254"/>
        <end position="398"/>
    </location>
</feature>
<sequence length="404" mass="43702">MAEFSLDLTEEQRDLRDWVHGFAAEVVRPAAAEWDEREDTPWPVIQEAAKVGLYGFEFLATCWADPTGLSLPIASEELFWGDAGIGLSIFGTSLAVAAIYGAGTPDQMVEWVPQCFGDVDSPAVAAFCTSEPEAGSDVGAMRTRAVYDEATDEWVLNGQKAYATNGGIAGVHVVTASVDPTLGSRGQAAFVVPPGTPGLAATRKLRKLGLRASHTADVFLDDVRVPGRCLLGGRDALLERLDRARSGQRASGQAAMRTFELSRPTVGAQALGVARAAYEYALDYAKDRVQFGRPIIENQAVAFALADMRMEIDAARLLVWRASWMGRNNRPFTAGEGSMSKLKAGEVAVSVTEKAVQLLGGAGFLRDHPVERWYRDAKIYTIFEGTSEIQRLVISRAISGMQIR</sequence>
<reference evidence="9 10" key="1">
    <citation type="submission" date="2020-07" db="EMBL/GenBank/DDBJ databases">
        <title>Sequencing the genomes of 1000 actinobacteria strains.</title>
        <authorList>
            <person name="Klenk H.-P."/>
        </authorList>
    </citation>
    <scope>NUCLEOTIDE SEQUENCE [LARGE SCALE GENOMIC DNA]</scope>
    <source>
        <strain evidence="9 10">DSM 45876</strain>
    </source>
</reference>
<name>A0A7Z0BGE0_9ACTN</name>
<dbReference type="Proteomes" id="UP000523545">
    <property type="component" value="Unassembled WGS sequence"/>
</dbReference>
<accession>A0A7Z0BGE0</accession>
<evidence type="ECO:0000256" key="2">
    <source>
        <dbReference type="ARBA" id="ARBA00009347"/>
    </source>
</evidence>
<comment type="caution">
    <text evidence="9">The sequence shown here is derived from an EMBL/GenBank/DDBJ whole genome shotgun (WGS) entry which is preliminary data.</text>
</comment>
<dbReference type="InterPro" id="IPR036250">
    <property type="entry name" value="AcylCo_DH-like_C"/>
</dbReference>
<dbReference type="InterPro" id="IPR006089">
    <property type="entry name" value="Acyl-CoA_DH_CS"/>
</dbReference>
<proteinExistence type="inferred from homology"/>
<evidence type="ECO:0000256" key="3">
    <source>
        <dbReference type="ARBA" id="ARBA00022630"/>
    </source>
</evidence>
<dbReference type="InterPro" id="IPR006091">
    <property type="entry name" value="Acyl-CoA_Oxase/DH_mid-dom"/>
</dbReference>
<comment type="similarity">
    <text evidence="2 5">Belongs to the acyl-CoA dehydrogenase family.</text>
</comment>
<dbReference type="InterPro" id="IPR009075">
    <property type="entry name" value="AcylCo_DH/oxidase_C"/>
</dbReference>